<dbReference type="SUPFAM" id="SSF56112">
    <property type="entry name" value="Protein kinase-like (PK-like)"/>
    <property type="match status" value="1"/>
</dbReference>
<evidence type="ECO:0000256" key="4">
    <source>
        <dbReference type="ARBA" id="ARBA00022737"/>
    </source>
</evidence>
<organism evidence="14">
    <name type="scientific">Oryza brachyantha</name>
    <name type="common">malo sina</name>
    <dbReference type="NCBI Taxonomy" id="4533"/>
    <lineage>
        <taxon>Eukaryota</taxon>
        <taxon>Viridiplantae</taxon>
        <taxon>Streptophyta</taxon>
        <taxon>Embryophyta</taxon>
        <taxon>Tracheophyta</taxon>
        <taxon>Spermatophyta</taxon>
        <taxon>Magnoliopsida</taxon>
        <taxon>Liliopsida</taxon>
        <taxon>Poales</taxon>
        <taxon>Poaceae</taxon>
        <taxon>BOP clade</taxon>
        <taxon>Oryzoideae</taxon>
        <taxon>Oryzeae</taxon>
        <taxon>Oryzinae</taxon>
        <taxon>Oryza</taxon>
    </lineage>
</organism>
<dbReference type="InterPro" id="IPR001245">
    <property type="entry name" value="Ser-Thr/Tyr_kinase_cat_dom"/>
</dbReference>
<keyword evidence="5 9" id="KW-0547">Nucleotide-binding</keyword>
<dbReference type="PROSITE" id="PS51473">
    <property type="entry name" value="GNK2"/>
    <property type="match status" value="2"/>
</dbReference>
<dbReference type="Gramene" id="OB10G13400.1">
    <property type="protein sequence ID" value="OB10G13400.1"/>
    <property type="gene ID" value="OB10G13400"/>
</dbReference>
<keyword evidence="8" id="KW-0325">Glycoprotein</keyword>
<sequence length="542" mass="58370">MSSTLLFRALGSFSCVFLFGFLCSSASCRVADAAGTPVLQALNCTSAAGNYTQDSAYAANLGQLLLALPNQTVSKNGGFFNGTAGNGTAGTVYGLAMCAADFSRADCMDCLTAASSSAGGVVKRCPGSTSVIAMFDQCLLRYSDRNFFGTAETDIVYGSKGDVLSTRGTVSSTLKQGLFYLSGQAARSPVRFAASETAEPFAVVQCTWDLPPDACKSCLDALATNASDLFEITTRGERKSFSCRVRYDVNTSFTLVPFNISTAGTPGPGSVISTKNNNGPVMIGSIIAAVVLVVLISVVVWLCVRHKSTKKVALAGPKSYSQEELYAATNGFSNDRKLGQGAFGAVYLGVLADHSQTHVAVKRIQRMSEAAWQEFVAEITIVSQLKHRNIVDLIGWYNIILDMANGLLYLHTARNECVLHRDIKPSNVMLDEKLSCAKLCDFGLVKQIDHAEGTPGRQTTITGTLSYLDPECIRTSIHGHSKKNTLVEWVEESFRHRKSVADMADQRLKGEFDTEQIERVIRVGLLCVLPEPKQRPDMATVV</sequence>
<dbReference type="InterPro" id="IPR002902">
    <property type="entry name" value="GNK2"/>
</dbReference>
<keyword evidence="10" id="KW-1133">Transmembrane helix</keyword>
<dbReference type="PANTHER" id="PTHR27007">
    <property type="match status" value="1"/>
</dbReference>
<dbReference type="CDD" id="cd23509">
    <property type="entry name" value="Gnk2-like"/>
    <property type="match status" value="2"/>
</dbReference>
<feature type="domain" description="Gnk2-homologous" evidence="13">
    <location>
        <begin position="152"/>
        <end position="252"/>
    </location>
</feature>
<dbReference type="GO" id="GO:0004674">
    <property type="term" value="F:protein serine/threonine kinase activity"/>
    <property type="evidence" value="ECO:0007669"/>
    <property type="project" value="UniProtKB-KW"/>
</dbReference>
<feature type="transmembrane region" description="Helical" evidence="10">
    <location>
        <begin position="281"/>
        <end position="304"/>
    </location>
</feature>
<dbReference type="HOGENOM" id="CLU_000288_35_7_1"/>
<dbReference type="InterPro" id="IPR038408">
    <property type="entry name" value="GNK2_sf"/>
</dbReference>
<name>J3N1E2_ORYBR</name>
<dbReference type="Pfam" id="PF07714">
    <property type="entry name" value="PK_Tyr_Ser-Thr"/>
    <property type="match status" value="1"/>
</dbReference>
<evidence type="ECO:0000256" key="6">
    <source>
        <dbReference type="ARBA" id="ARBA00022777"/>
    </source>
</evidence>
<evidence type="ECO:0000313" key="14">
    <source>
        <dbReference type="EnsemblPlants" id="OB10G13400.1"/>
    </source>
</evidence>
<feature type="signal peptide" evidence="11">
    <location>
        <begin position="1"/>
        <end position="33"/>
    </location>
</feature>
<evidence type="ECO:0000259" key="13">
    <source>
        <dbReference type="PROSITE" id="PS51473"/>
    </source>
</evidence>
<dbReference type="eggNOG" id="ENOG502QWDY">
    <property type="taxonomic scope" value="Eukaryota"/>
</dbReference>
<keyword evidence="10" id="KW-0812">Transmembrane</keyword>
<evidence type="ECO:0000256" key="3">
    <source>
        <dbReference type="ARBA" id="ARBA00022729"/>
    </source>
</evidence>
<keyword evidence="4" id="KW-0677">Repeat</keyword>
<evidence type="ECO:0000256" key="11">
    <source>
        <dbReference type="SAM" id="SignalP"/>
    </source>
</evidence>
<dbReference type="Gene3D" id="1.10.510.10">
    <property type="entry name" value="Transferase(Phosphotransferase) domain 1"/>
    <property type="match status" value="2"/>
</dbReference>
<dbReference type="Proteomes" id="UP000006038">
    <property type="component" value="Chromosome 10"/>
</dbReference>
<dbReference type="Gene3D" id="3.30.200.20">
    <property type="entry name" value="Phosphorylase Kinase, domain 1"/>
    <property type="match status" value="1"/>
</dbReference>
<dbReference type="GO" id="GO:0051707">
    <property type="term" value="P:response to other organism"/>
    <property type="evidence" value="ECO:0007669"/>
    <property type="project" value="UniProtKB-ARBA"/>
</dbReference>
<evidence type="ECO:0000256" key="5">
    <source>
        <dbReference type="ARBA" id="ARBA00022741"/>
    </source>
</evidence>
<protein>
    <recommendedName>
        <fullName evidence="16">Protein kinase domain-containing protein</fullName>
    </recommendedName>
</protein>
<feature type="binding site" evidence="9">
    <location>
        <position position="362"/>
    </location>
    <ligand>
        <name>ATP</name>
        <dbReference type="ChEBI" id="CHEBI:30616"/>
    </ligand>
</feature>
<dbReference type="Gene3D" id="3.30.430.20">
    <property type="entry name" value="Gnk2 domain, C-X8-C-X2-C motif"/>
    <property type="match status" value="2"/>
</dbReference>
<keyword evidence="10" id="KW-0472">Membrane</keyword>
<keyword evidence="1" id="KW-0723">Serine/threonine-protein kinase</keyword>
<dbReference type="PROSITE" id="PS00107">
    <property type="entry name" value="PROTEIN_KINASE_ATP"/>
    <property type="match status" value="1"/>
</dbReference>
<dbReference type="InterPro" id="IPR008271">
    <property type="entry name" value="Ser/Thr_kinase_AS"/>
</dbReference>
<keyword evidence="6" id="KW-0418">Kinase</keyword>
<evidence type="ECO:0000256" key="7">
    <source>
        <dbReference type="ARBA" id="ARBA00022840"/>
    </source>
</evidence>
<accession>J3N1E2</accession>
<evidence type="ECO:0000313" key="15">
    <source>
        <dbReference type="Proteomes" id="UP000006038"/>
    </source>
</evidence>
<dbReference type="OMA" id="RMSEAVW"/>
<dbReference type="PROSITE" id="PS50011">
    <property type="entry name" value="PROTEIN_KINASE_DOM"/>
    <property type="match status" value="1"/>
</dbReference>
<dbReference type="InterPro" id="IPR017441">
    <property type="entry name" value="Protein_kinase_ATP_BS"/>
</dbReference>
<dbReference type="SMART" id="SM00220">
    <property type="entry name" value="S_TKc"/>
    <property type="match status" value="1"/>
</dbReference>
<dbReference type="Pfam" id="PF01657">
    <property type="entry name" value="Stress-antifung"/>
    <property type="match status" value="1"/>
</dbReference>
<reference evidence="14" key="1">
    <citation type="journal article" date="2013" name="Nat. Commun.">
        <title>Whole-genome sequencing of Oryza brachyantha reveals mechanisms underlying Oryza genome evolution.</title>
        <authorList>
            <person name="Chen J."/>
            <person name="Huang Q."/>
            <person name="Gao D."/>
            <person name="Wang J."/>
            <person name="Lang Y."/>
            <person name="Liu T."/>
            <person name="Li B."/>
            <person name="Bai Z."/>
            <person name="Luis Goicoechea J."/>
            <person name="Liang C."/>
            <person name="Chen C."/>
            <person name="Zhang W."/>
            <person name="Sun S."/>
            <person name="Liao Y."/>
            <person name="Zhang X."/>
            <person name="Yang L."/>
            <person name="Song C."/>
            <person name="Wang M."/>
            <person name="Shi J."/>
            <person name="Liu G."/>
            <person name="Liu J."/>
            <person name="Zhou H."/>
            <person name="Zhou W."/>
            <person name="Yu Q."/>
            <person name="An N."/>
            <person name="Chen Y."/>
            <person name="Cai Q."/>
            <person name="Wang B."/>
            <person name="Liu B."/>
            <person name="Min J."/>
            <person name="Huang Y."/>
            <person name="Wu H."/>
            <person name="Li Z."/>
            <person name="Zhang Y."/>
            <person name="Yin Y."/>
            <person name="Song W."/>
            <person name="Jiang J."/>
            <person name="Jackson S.A."/>
            <person name="Wing R.A."/>
            <person name="Wang J."/>
            <person name="Chen M."/>
        </authorList>
    </citation>
    <scope>NUCLEOTIDE SEQUENCE [LARGE SCALE GENOMIC DNA]</scope>
    <source>
        <strain evidence="14">cv. IRGC 101232</strain>
    </source>
</reference>
<feature type="domain" description="Gnk2-homologous" evidence="13">
    <location>
        <begin position="39"/>
        <end position="147"/>
    </location>
</feature>
<keyword evidence="7 9" id="KW-0067">ATP-binding</keyword>
<evidence type="ECO:0000256" key="8">
    <source>
        <dbReference type="ARBA" id="ARBA00023180"/>
    </source>
</evidence>
<dbReference type="InterPro" id="IPR011009">
    <property type="entry name" value="Kinase-like_dom_sf"/>
</dbReference>
<reference evidence="14" key="2">
    <citation type="submission" date="2013-04" db="UniProtKB">
        <authorList>
            <consortium name="EnsemblPlants"/>
        </authorList>
    </citation>
    <scope>IDENTIFICATION</scope>
</reference>
<evidence type="ECO:0008006" key="16">
    <source>
        <dbReference type="Google" id="ProtNLM"/>
    </source>
</evidence>
<dbReference type="EnsemblPlants" id="OB10G13400.1">
    <property type="protein sequence ID" value="OB10G13400.1"/>
    <property type="gene ID" value="OB10G13400"/>
</dbReference>
<dbReference type="InterPro" id="IPR050528">
    <property type="entry name" value="L-type_Lectin-RKs"/>
</dbReference>
<keyword evidence="2" id="KW-0808">Transferase</keyword>
<keyword evidence="3 11" id="KW-0732">Signal</keyword>
<evidence type="ECO:0000256" key="9">
    <source>
        <dbReference type="PROSITE-ProRule" id="PRU10141"/>
    </source>
</evidence>
<dbReference type="Pfam" id="PF00069">
    <property type="entry name" value="Pkinase"/>
    <property type="match status" value="1"/>
</dbReference>
<evidence type="ECO:0000259" key="12">
    <source>
        <dbReference type="PROSITE" id="PS50011"/>
    </source>
</evidence>
<proteinExistence type="predicted"/>
<evidence type="ECO:0000256" key="10">
    <source>
        <dbReference type="SAM" id="Phobius"/>
    </source>
</evidence>
<feature type="chain" id="PRO_5003774463" description="Protein kinase domain-containing protein" evidence="11">
    <location>
        <begin position="34"/>
        <end position="542"/>
    </location>
</feature>
<keyword evidence="15" id="KW-1185">Reference proteome</keyword>
<dbReference type="InterPro" id="IPR000719">
    <property type="entry name" value="Prot_kinase_dom"/>
</dbReference>
<evidence type="ECO:0000256" key="1">
    <source>
        <dbReference type="ARBA" id="ARBA00022527"/>
    </source>
</evidence>
<dbReference type="GO" id="GO:0005524">
    <property type="term" value="F:ATP binding"/>
    <property type="evidence" value="ECO:0007669"/>
    <property type="project" value="UniProtKB-UniRule"/>
</dbReference>
<evidence type="ECO:0000256" key="2">
    <source>
        <dbReference type="ARBA" id="ARBA00022679"/>
    </source>
</evidence>
<feature type="domain" description="Protein kinase" evidence="12">
    <location>
        <begin position="332"/>
        <end position="542"/>
    </location>
</feature>
<dbReference type="AlphaFoldDB" id="J3N1E2"/>
<dbReference type="PROSITE" id="PS00108">
    <property type="entry name" value="PROTEIN_KINASE_ST"/>
    <property type="match status" value="1"/>
</dbReference>